<feature type="domain" description="DUF4214" evidence="2">
    <location>
        <begin position="217"/>
        <end position="282"/>
    </location>
</feature>
<dbReference type="Pfam" id="PF13946">
    <property type="entry name" value="DUF4214"/>
    <property type="match status" value="2"/>
</dbReference>
<dbReference type="EMBL" id="JACHFW010000003">
    <property type="protein sequence ID" value="MBB5263973.1"/>
    <property type="molecule type" value="Genomic_DNA"/>
</dbReference>
<evidence type="ECO:0000259" key="2">
    <source>
        <dbReference type="Pfam" id="PF13946"/>
    </source>
</evidence>
<evidence type="ECO:0000313" key="4">
    <source>
        <dbReference type="Proteomes" id="UP000543642"/>
    </source>
</evidence>
<gene>
    <name evidence="3" type="ORF">HNP82_001078</name>
</gene>
<proteinExistence type="predicted"/>
<dbReference type="Proteomes" id="UP000543642">
    <property type="component" value="Unassembled WGS sequence"/>
</dbReference>
<feature type="chain" id="PRO_5030954472" description="DUF4214 domain-containing protein" evidence="1">
    <location>
        <begin position="24"/>
        <end position="463"/>
    </location>
</feature>
<organism evidence="3 4">
    <name type="scientific">Catenibacillus scindens</name>
    <dbReference type="NCBI Taxonomy" id="673271"/>
    <lineage>
        <taxon>Bacteria</taxon>
        <taxon>Bacillati</taxon>
        <taxon>Bacillota</taxon>
        <taxon>Clostridia</taxon>
        <taxon>Lachnospirales</taxon>
        <taxon>Lachnospiraceae</taxon>
        <taxon>Catenibacillus</taxon>
    </lineage>
</organism>
<keyword evidence="1" id="KW-0732">Signal</keyword>
<dbReference type="RefSeq" id="WP_183772273.1">
    <property type="nucleotide sequence ID" value="NZ_JACHFW010000003.1"/>
</dbReference>
<dbReference type="InterPro" id="IPR025282">
    <property type="entry name" value="DUF4214"/>
</dbReference>
<dbReference type="Gene3D" id="1.10.3130.20">
    <property type="entry name" value="Phycobilisome linker domain"/>
    <property type="match status" value="2"/>
</dbReference>
<evidence type="ECO:0000256" key="1">
    <source>
        <dbReference type="SAM" id="SignalP"/>
    </source>
</evidence>
<dbReference type="AlphaFoldDB" id="A0A7W8H9L2"/>
<evidence type="ECO:0000313" key="3">
    <source>
        <dbReference type="EMBL" id="MBB5263973.1"/>
    </source>
</evidence>
<feature type="signal peptide" evidence="1">
    <location>
        <begin position="1"/>
        <end position="23"/>
    </location>
</feature>
<sequence length="463" mass="51418">MKGKRILLMMSATLLLAGMPAWASEVTDGTMAASVEFPQYNEPANSSDSAEGFVSRLYQLVLGRQPDAGGLNAWTNQLVSGQATGAQVANGFIYSTELKGRNLSNSDYVEMLYQTFLNRPSDAEGKASWVNLLEKGMSREYIYKGFANSGEFQEICDSYGIQRGEVVLTAPKDQNQGVTMFIYRCYEKFLGRKADDAGLNDWANELLTGRIDAKEAAKGFVLSSEFQQKNLSNADYVKTLYLGLFDREADSKGLSEWTAHLDAGNSREAVFYGFADSDEFRQLAASFGLNSSWAGTPVTYVDNTIFKEMPSEYTFSSGAGGWATQITLNDDGTFTGHYSDSDMGDRGSGYPRGTVYICDFRGKFTQPQQIDAYTYSMRLEYLSQDGTVGDVYYEDGIRYIVSSPYGFDNADEFFIYRPGIPMTDLPEGFRLWLSAFFNVQTTDTLPYYGIYNADGEEGFVADE</sequence>
<dbReference type="InterPro" id="IPR038255">
    <property type="entry name" value="PBS_linker_sf"/>
</dbReference>
<feature type="domain" description="DUF4214" evidence="2">
    <location>
        <begin position="100"/>
        <end position="154"/>
    </location>
</feature>
<keyword evidence="4" id="KW-1185">Reference proteome</keyword>
<name>A0A7W8H9L2_9FIRM</name>
<accession>A0A7W8H9L2</accession>
<protein>
    <recommendedName>
        <fullName evidence="2">DUF4214 domain-containing protein</fullName>
    </recommendedName>
</protein>
<comment type="caution">
    <text evidence="3">The sequence shown here is derived from an EMBL/GenBank/DDBJ whole genome shotgun (WGS) entry which is preliminary data.</text>
</comment>
<reference evidence="3 4" key="1">
    <citation type="submission" date="2020-08" db="EMBL/GenBank/DDBJ databases">
        <title>Genomic Encyclopedia of Type Strains, Phase IV (KMG-IV): sequencing the most valuable type-strain genomes for metagenomic binning, comparative biology and taxonomic classification.</title>
        <authorList>
            <person name="Goeker M."/>
        </authorList>
    </citation>
    <scope>NUCLEOTIDE SEQUENCE [LARGE SCALE GENOMIC DNA]</scope>
    <source>
        <strain evidence="3 4">DSM 106146</strain>
    </source>
</reference>